<reference evidence="1" key="1">
    <citation type="submission" date="2021-04" db="EMBL/GenBank/DDBJ databases">
        <authorList>
            <person name="Rodrigo-Torres L."/>
            <person name="Arahal R. D."/>
            <person name="Lucena T."/>
        </authorList>
    </citation>
    <scope>NUCLEOTIDE SEQUENCE</scope>
    <source>
        <strain evidence="1">AS29M-1</strain>
    </source>
</reference>
<evidence type="ECO:0000313" key="2">
    <source>
        <dbReference type="Proteomes" id="UP000683507"/>
    </source>
</evidence>
<organism evidence="1 2">
    <name type="scientific">Parvicella tangerina</name>
    <dbReference type="NCBI Taxonomy" id="2829795"/>
    <lineage>
        <taxon>Bacteria</taxon>
        <taxon>Pseudomonadati</taxon>
        <taxon>Bacteroidota</taxon>
        <taxon>Flavobacteriia</taxon>
        <taxon>Flavobacteriales</taxon>
        <taxon>Parvicellaceae</taxon>
        <taxon>Parvicella</taxon>
    </lineage>
</organism>
<accession>A0A916JMF0</accession>
<evidence type="ECO:0008006" key="3">
    <source>
        <dbReference type="Google" id="ProtNLM"/>
    </source>
</evidence>
<protein>
    <recommendedName>
        <fullName evidence="3">Tetratricopeptide repeat protein</fullName>
    </recommendedName>
</protein>
<dbReference type="EMBL" id="OU015584">
    <property type="protein sequence ID" value="CAG5080607.1"/>
    <property type="molecule type" value="Genomic_DNA"/>
</dbReference>
<dbReference type="AlphaFoldDB" id="A0A916JMF0"/>
<dbReference type="KEGG" id="ptan:CRYO30217_01393"/>
<gene>
    <name evidence="1" type="ORF">CRYO30217_01393</name>
</gene>
<proteinExistence type="predicted"/>
<sequence length="508" mass="60389">MKKYVDYIKDIIISLHDDDVKEFRTFIQRQRSKKERKDLQLFNILLKDENLKAREICTLLYGHSKNMNAYHSVRKRLLKQLMEFLVLKRMDDDTTAASYIMGLISVSHFLFESSQGETAWHYLLKAEELALKNEQYDLLDNIYNLQVTHANHNSAPAIDLIIQNWKKNKQLADEDERANVAKMIIKHNLERKIKEEMALDLHSEIERVLDEYQLETVVFNRPKLLYNFLTIIRSAALASKDYASFAPVIIDRYEETEGQQLFKKKDHFYKLSILYMICHVLYRSRKFEMGLTYLTKFRKEIEAHKRSHYNLFYPKYILIYAAVKSYMGQNEDSITTLEEAHPLVAKHSMTDALNINLNLAVYQFQQENYSGALRTLIQFEHNDSWYAKRMGTEWVMRKSLIELLTHFEKGNTDLALTKIQTFKKNYKKALQLPIYSRIKTFLGFIQDCIDKPYWVATQEYFQHVDNTLERWPVESEDLQAMAFYCWLKSKMLKKPYYHVLVETVNGRM</sequence>
<name>A0A916JMF0_9FLAO</name>
<dbReference type="Proteomes" id="UP000683507">
    <property type="component" value="Chromosome"/>
</dbReference>
<dbReference type="RefSeq" id="WP_258541594.1">
    <property type="nucleotide sequence ID" value="NZ_OU015584.1"/>
</dbReference>
<keyword evidence="2" id="KW-1185">Reference proteome</keyword>
<evidence type="ECO:0000313" key="1">
    <source>
        <dbReference type="EMBL" id="CAG5080607.1"/>
    </source>
</evidence>